<dbReference type="EMBL" id="VOIH02000001">
    <property type="protein sequence ID" value="KAF3457868.1"/>
    <property type="molecule type" value="Genomic_DNA"/>
</dbReference>
<accession>A0A8K0MTU1</accession>
<protein>
    <submittedName>
        <fullName evidence="1">Uncharacterized protein</fullName>
    </submittedName>
</protein>
<gene>
    <name evidence="1" type="ORF">FNV43_RR02528</name>
</gene>
<keyword evidence="2" id="KW-1185">Reference proteome</keyword>
<proteinExistence type="predicted"/>
<organism evidence="1 2">
    <name type="scientific">Rhamnella rubrinervis</name>
    <dbReference type="NCBI Taxonomy" id="2594499"/>
    <lineage>
        <taxon>Eukaryota</taxon>
        <taxon>Viridiplantae</taxon>
        <taxon>Streptophyta</taxon>
        <taxon>Embryophyta</taxon>
        <taxon>Tracheophyta</taxon>
        <taxon>Spermatophyta</taxon>
        <taxon>Magnoliopsida</taxon>
        <taxon>eudicotyledons</taxon>
        <taxon>Gunneridae</taxon>
        <taxon>Pentapetalae</taxon>
        <taxon>rosids</taxon>
        <taxon>fabids</taxon>
        <taxon>Rosales</taxon>
        <taxon>Rhamnaceae</taxon>
        <taxon>rhamnoid group</taxon>
        <taxon>Rhamneae</taxon>
        <taxon>Rhamnella</taxon>
    </lineage>
</organism>
<evidence type="ECO:0000313" key="1">
    <source>
        <dbReference type="EMBL" id="KAF3457868.1"/>
    </source>
</evidence>
<reference evidence="1" key="1">
    <citation type="submission" date="2020-03" db="EMBL/GenBank/DDBJ databases">
        <title>A high-quality chromosome-level genome assembly of a woody plant with both climbing and erect habits, Rhamnella rubrinervis.</title>
        <authorList>
            <person name="Lu Z."/>
            <person name="Yang Y."/>
            <person name="Zhu X."/>
            <person name="Sun Y."/>
        </authorList>
    </citation>
    <scope>NUCLEOTIDE SEQUENCE</scope>
    <source>
        <strain evidence="1">BYM</strain>
        <tissue evidence="1">Leaf</tissue>
    </source>
</reference>
<comment type="caution">
    <text evidence="1">The sequence shown here is derived from an EMBL/GenBank/DDBJ whole genome shotgun (WGS) entry which is preliminary data.</text>
</comment>
<name>A0A8K0MTU1_9ROSA</name>
<dbReference type="Proteomes" id="UP000796880">
    <property type="component" value="Unassembled WGS sequence"/>
</dbReference>
<sequence>MTSEEWLERFGFKELVSASLELQWVLDDVVEIKESGVIGDSEVQVLLDRGKRRIGKFWLRLIVSYGWSSDMHFWVVENFPFFHLSSEYETTMIDLGAIGCYALTDPSSASSMPPLPSPAAAFDFLFLLAKYWHKMLRRRVSKIPDLKRFYRQLGQNVCLASERTITSTEGVDDPLYCDVPKPCRKSSSSSLPSPTVPSPWLVKALRGYSSPNMQFSWYSLSIEFCSEVHVGHAGHEIEHAAGPKAVSVVPDMFGEREEFKM</sequence>
<evidence type="ECO:0000313" key="2">
    <source>
        <dbReference type="Proteomes" id="UP000796880"/>
    </source>
</evidence>
<dbReference type="AlphaFoldDB" id="A0A8K0MTU1"/>